<evidence type="ECO:0000313" key="4">
    <source>
        <dbReference type="Proteomes" id="UP000232638"/>
    </source>
</evidence>
<dbReference type="Proteomes" id="UP000232638">
    <property type="component" value="Chromosome"/>
</dbReference>
<protein>
    <recommendedName>
        <fullName evidence="2">Response regulatory domain-containing protein</fullName>
    </recommendedName>
</protein>
<dbReference type="PROSITE" id="PS50110">
    <property type="entry name" value="RESPONSE_REGULATORY"/>
    <property type="match status" value="1"/>
</dbReference>
<dbReference type="EMBL" id="CP020370">
    <property type="protein sequence ID" value="AUB81064.1"/>
    <property type="molecule type" value="Genomic_DNA"/>
</dbReference>
<keyword evidence="1" id="KW-0597">Phosphoprotein</keyword>
<dbReference type="Gene3D" id="3.40.50.2300">
    <property type="match status" value="1"/>
</dbReference>
<dbReference type="SUPFAM" id="SSF52172">
    <property type="entry name" value="CheY-like"/>
    <property type="match status" value="1"/>
</dbReference>
<dbReference type="GO" id="GO:0000160">
    <property type="term" value="P:phosphorelay signal transduction system"/>
    <property type="evidence" value="ECO:0007669"/>
    <property type="project" value="InterPro"/>
</dbReference>
<keyword evidence="4" id="KW-1185">Reference proteome</keyword>
<organism evidence="3 4">
    <name type="scientific">Candidatus Thiodictyon syntrophicum</name>
    <dbReference type="NCBI Taxonomy" id="1166950"/>
    <lineage>
        <taxon>Bacteria</taxon>
        <taxon>Pseudomonadati</taxon>
        <taxon>Pseudomonadota</taxon>
        <taxon>Gammaproteobacteria</taxon>
        <taxon>Chromatiales</taxon>
        <taxon>Chromatiaceae</taxon>
        <taxon>Thiodictyon</taxon>
    </lineage>
</organism>
<feature type="domain" description="Response regulatory" evidence="2">
    <location>
        <begin position="28"/>
        <end position="185"/>
    </location>
</feature>
<dbReference type="RefSeq" id="WP_100918840.1">
    <property type="nucleotide sequence ID" value="NZ_CP020370.1"/>
</dbReference>
<name>A0A2K8U669_9GAMM</name>
<accession>A0A2K8U669</accession>
<evidence type="ECO:0000313" key="3">
    <source>
        <dbReference type="EMBL" id="AUB81064.1"/>
    </source>
</evidence>
<dbReference type="KEGG" id="tsy:THSYN_08940"/>
<dbReference type="Pfam" id="PF00072">
    <property type="entry name" value="Response_reg"/>
    <property type="match status" value="1"/>
</dbReference>
<reference evidence="3 4" key="1">
    <citation type="submission" date="2017-03" db="EMBL/GenBank/DDBJ databases">
        <title>Complete genome sequence of Candidatus 'Thiodictyon syntrophicum' sp. nov. strain Cad16T, a photolithoautotroph purple sulfur bacterium isolated from an alpine meromictic lake.</title>
        <authorList>
            <person name="Luedin S.M."/>
            <person name="Pothier J.F."/>
            <person name="Danza F."/>
            <person name="Storelli N."/>
            <person name="Wittwer M."/>
            <person name="Tonolla M."/>
        </authorList>
    </citation>
    <scope>NUCLEOTIDE SEQUENCE [LARGE SCALE GENOMIC DNA]</scope>
    <source>
        <strain evidence="3 4">Cad16T</strain>
    </source>
</reference>
<dbReference type="OrthoDB" id="5697380at2"/>
<dbReference type="InterPro" id="IPR011006">
    <property type="entry name" value="CheY-like_superfamily"/>
</dbReference>
<proteinExistence type="predicted"/>
<sequence>MNNKKSLPHLKGPPTPDTGCLPFFHPTRVVFVDDDPNFLKYFPPGLNANFPISCYASPGALLTDIARGRLETQLQVECWSSYTGRFADPQLEQMLSLDKTMLLMRVFGRHRFNPVSVIVVDYDMPEMDGLELCRRLAHLPCRKILLTGQASEAHAVAAFNEDLIDFFLPKGARNCVSLLRERIARYQRAFIADASRLVRQALRAEILMDWEDPGFCDLFAHLCEDLDIIEYYVIADPLDGFMLVDEHGRGRLLLTFSAAALAAQATMARIAGAPPTVVERLERRQAATFFAQEQGEAVLDAAAWCLACVPVQPFPTRPDRYYALLEAPAPFDVSPNTVLGLRAYLQGQA</sequence>
<dbReference type="AlphaFoldDB" id="A0A2K8U669"/>
<evidence type="ECO:0000256" key="1">
    <source>
        <dbReference type="PROSITE-ProRule" id="PRU00169"/>
    </source>
</evidence>
<feature type="modified residue" description="4-aspartylphosphate" evidence="1">
    <location>
        <position position="121"/>
    </location>
</feature>
<dbReference type="InterPro" id="IPR001789">
    <property type="entry name" value="Sig_transdc_resp-reg_receiver"/>
</dbReference>
<evidence type="ECO:0000259" key="2">
    <source>
        <dbReference type="PROSITE" id="PS50110"/>
    </source>
</evidence>
<gene>
    <name evidence="3" type="ORF">THSYN_08940</name>
</gene>